<dbReference type="PROSITE" id="PS50011">
    <property type="entry name" value="PROTEIN_KINASE_DOM"/>
    <property type="match status" value="1"/>
</dbReference>
<dbReference type="Proteomes" id="UP000283530">
    <property type="component" value="Unassembled WGS sequence"/>
</dbReference>
<dbReference type="PROSITE" id="PS00108">
    <property type="entry name" value="PROTEIN_KINASE_ST"/>
    <property type="match status" value="1"/>
</dbReference>
<evidence type="ECO:0000256" key="6">
    <source>
        <dbReference type="ARBA" id="ARBA00022840"/>
    </source>
</evidence>
<evidence type="ECO:0000256" key="1">
    <source>
        <dbReference type="ARBA" id="ARBA00022527"/>
    </source>
</evidence>
<dbReference type="GO" id="GO:0004674">
    <property type="term" value="F:protein serine/threonine kinase activity"/>
    <property type="evidence" value="ECO:0007669"/>
    <property type="project" value="UniProtKB-KW"/>
</dbReference>
<keyword evidence="3" id="KW-0732">Signal</keyword>
<dbReference type="AlphaFoldDB" id="A0A3S3NA67"/>
<dbReference type="Pfam" id="PF00069">
    <property type="entry name" value="Pkinase"/>
    <property type="match status" value="1"/>
</dbReference>
<evidence type="ECO:0000259" key="10">
    <source>
        <dbReference type="PROSITE" id="PS50011"/>
    </source>
</evidence>
<proteinExistence type="predicted"/>
<evidence type="ECO:0000256" key="7">
    <source>
        <dbReference type="ARBA" id="ARBA00023157"/>
    </source>
</evidence>
<reference evidence="11 12" key="1">
    <citation type="journal article" date="2019" name="Nat. Plants">
        <title>Stout camphor tree genome fills gaps in understanding of flowering plant genome evolution.</title>
        <authorList>
            <person name="Chaw S.M."/>
            <person name="Liu Y.C."/>
            <person name="Wu Y.W."/>
            <person name="Wang H.Y."/>
            <person name="Lin C.I."/>
            <person name="Wu C.S."/>
            <person name="Ke H.M."/>
            <person name="Chang L.Y."/>
            <person name="Hsu C.Y."/>
            <person name="Yang H.T."/>
            <person name="Sudianto E."/>
            <person name="Hsu M.H."/>
            <person name="Wu K.P."/>
            <person name="Wang L.N."/>
            <person name="Leebens-Mack J.H."/>
            <person name="Tsai I.J."/>
        </authorList>
    </citation>
    <scope>NUCLEOTIDE SEQUENCE [LARGE SCALE GENOMIC DNA]</scope>
    <source>
        <strain evidence="12">cv. Chaw 1501</strain>
        <tissue evidence="11">Young leaves</tissue>
    </source>
</reference>
<dbReference type="SMART" id="SM00220">
    <property type="entry name" value="S_TKc"/>
    <property type="match status" value="1"/>
</dbReference>
<dbReference type="InterPro" id="IPR000719">
    <property type="entry name" value="Prot_kinase_dom"/>
</dbReference>
<evidence type="ECO:0000256" key="3">
    <source>
        <dbReference type="ARBA" id="ARBA00022729"/>
    </source>
</evidence>
<keyword evidence="9" id="KW-1133">Transmembrane helix</keyword>
<keyword evidence="9" id="KW-0812">Transmembrane</keyword>
<evidence type="ECO:0000256" key="2">
    <source>
        <dbReference type="ARBA" id="ARBA00022679"/>
    </source>
</evidence>
<dbReference type="GO" id="GO:0005886">
    <property type="term" value="C:plasma membrane"/>
    <property type="evidence" value="ECO:0007669"/>
    <property type="project" value="TreeGrafter"/>
</dbReference>
<organism evidence="11 12">
    <name type="scientific">Cinnamomum micranthum f. kanehirae</name>
    <dbReference type="NCBI Taxonomy" id="337451"/>
    <lineage>
        <taxon>Eukaryota</taxon>
        <taxon>Viridiplantae</taxon>
        <taxon>Streptophyta</taxon>
        <taxon>Embryophyta</taxon>
        <taxon>Tracheophyta</taxon>
        <taxon>Spermatophyta</taxon>
        <taxon>Magnoliopsida</taxon>
        <taxon>Magnoliidae</taxon>
        <taxon>Laurales</taxon>
        <taxon>Lauraceae</taxon>
        <taxon>Cinnamomum</taxon>
    </lineage>
</organism>
<evidence type="ECO:0000313" key="12">
    <source>
        <dbReference type="Proteomes" id="UP000283530"/>
    </source>
</evidence>
<feature type="transmembrane region" description="Helical" evidence="9">
    <location>
        <begin position="37"/>
        <end position="59"/>
    </location>
</feature>
<dbReference type="PANTHER" id="PTHR27002">
    <property type="entry name" value="RECEPTOR-LIKE SERINE/THREONINE-PROTEIN KINASE SD1-8"/>
    <property type="match status" value="1"/>
</dbReference>
<dbReference type="GO" id="GO:0005524">
    <property type="term" value="F:ATP binding"/>
    <property type="evidence" value="ECO:0007669"/>
    <property type="project" value="UniProtKB-KW"/>
</dbReference>
<evidence type="ECO:0000256" key="4">
    <source>
        <dbReference type="ARBA" id="ARBA00022741"/>
    </source>
</evidence>
<dbReference type="FunFam" id="1.10.510.10:FF:000060">
    <property type="entry name" value="G-type lectin S-receptor-like serine/threonine-protein kinase"/>
    <property type="match status" value="1"/>
</dbReference>
<feature type="domain" description="Protein kinase" evidence="10">
    <location>
        <begin position="1"/>
        <end position="331"/>
    </location>
</feature>
<dbReference type="SUPFAM" id="SSF56112">
    <property type="entry name" value="Protein kinase-like (PK-like)"/>
    <property type="match status" value="1"/>
</dbReference>
<keyword evidence="6" id="KW-0067">ATP-binding</keyword>
<name>A0A3S3NA67_9MAGN</name>
<sequence>MFHRQYIEFWIVGRPTIDGNDKNSDRHSGGFQGKKKLLVTILTVIPVALLFLLCAYCWWKKAKGRKMKGRHGVVFNDNEIEESNKGSELPPFSFSVIAAVTNNFSESNLVGKGGFGPVYKVCLHFICHLIQGGNQTRSITLDWRKRFNIIVGIARGILYLHEDSSLRIIHRDLKVSNILLDDDMNPKISDFGMARIFGGNQTQANTNRVVGTYGYMSPEYAMDGLFSMKSDVFSFGVILLEIISGKRNKYNSDHHSMNLIGHVWELWKEDRISELLDSSISISASESEVLKCIQVGLLCVQEKPKDRPSMSSVIFMLSKETTMPAPKQPTFCVWKGNYSDHPHSSTNGVSGCSRNEVSITEIQAR</sequence>
<keyword evidence="5 11" id="KW-0418">Kinase</keyword>
<protein>
    <submittedName>
        <fullName evidence="11">Receptor-like serine/threonine-protein kinase SD1-8</fullName>
    </submittedName>
</protein>
<keyword evidence="7" id="KW-1015">Disulfide bond</keyword>
<accession>A0A3S3NA67</accession>
<dbReference type="InterPro" id="IPR008271">
    <property type="entry name" value="Ser/Thr_kinase_AS"/>
</dbReference>
<keyword evidence="8" id="KW-0325">Glycoprotein</keyword>
<keyword evidence="4" id="KW-0547">Nucleotide-binding</keyword>
<keyword evidence="2" id="KW-0808">Transferase</keyword>
<dbReference type="InterPro" id="IPR011009">
    <property type="entry name" value="Kinase-like_dom_sf"/>
</dbReference>
<evidence type="ECO:0000256" key="5">
    <source>
        <dbReference type="ARBA" id="ARBA00022777"/>
    </source>
</evidence>
<dbReference type="PANTHER" id="PTHR27002:SF932">
    <property type="entry name" value="RECEPTOR-LIKE SERINE_THREONINE-PROTEIN KINASE"/>
    <property type="match status" value="1"/>
</dbReference>
<comment type="caution">
    <text evidence="11">The sequence shown here is derived from an EMBL/GenBank/DDBJ whole genome shotgun (WGS) entry which is preliminary data.</text>
</comment>
<dbReference type="Gene3D" id="3.30.200.20">
    <property type="entry name" value="Phosphorylase Kinase, domain 1"/>
    <property type="match status" value="1"/>
</dbReference>
<dbReference type="EMBL" id="QPKB01000007">
    <property type="protein sequence ID" value="RWR88166.1"/>
    <property type="molecule type" value="Genomic_DNA"/>
</dbReference>
<keyword evidence="12" id="KW-1185">Reference proteome</keyword>
<keyword evidence="1" id="KW-0723">Serine/threonine-protein kinase</keyword>
<gene>
    <name evidence="11" type="ORF">CKAN_01715500</name>
</gene>
<dbReference type="OrthoDB" id="4062651at2759"/>
<evidence type="ECO:0000256" key="8">
    <source>
        <dbReference type="ARBA" id="ARBA00023180"/>
    </source>
</evidence>
<evidence type="ECO:0000256" key="9">
    <source>
        <dbReference type="SAM" id="Phobius"/>
    </source>
</evidence>
<evidence type="ECO:0000313" key="11">
    <source>
        <dbReference type="EMBL" id="RWR88166.1"/>
    </source>
</evidence>
<keyword evidence="9" id="KW-0472">Membrane</keyword>
<keyword evidence="11" id="KW-0675">Receptor</keyword>
<dbReference type="Gene3D" id="1.10.510.10">
    <property type="entry name" value="Transferase(Phosphotransferase) domain 1"/>
    <property type="match status" value="1"/>
</dbReference>